<sequence length="37" mass="3845">MGSVYVALLHHPVLGPEGQVVTSSVTSLDMHDLARAG</sequence>
<dbReference type="Proteomes" id="UP000752292">
    <property type="component" value="Unassembled WGS sequence"/>
</dbReference>
<dbReference type="GO" id="GO:0032259">
    <property type="term" value="P:methylation"/>
    <property type="evidence" value="ECO:0007669"/>
    <property type="project" value="UniProtKB-KW"/>
</dbReference>
<dbReference type="InterPro" id="IPR029026">
    <property type="entry name" value="tRNA_m1G_MTases_N"/>
</dbReference>
<keyword evidence="2" id="KW-0808">Transferase</keyword>
<keyword evidence="2" id="KW-0489">Methyltransferase</keyword>
<evidence type="ECO:0000313" key="2">
    <source>
        <dbReference type="EMBL" id="MBI4251983.1"/>
    </source>
</evidence>
<protein>
    <submittedName>
        <fullName evidence="2">RNA methyltransferase</fullName>
    </submittedName>
</protein>
<dbReference type="EMBL" id="JACQRX010000261">
    <property type="protein sequence ID" value="MBI4251983.1"/>
    <property type="molecule type" value="Genomic_DNA"/>
</dbReference>
<dbReference type="Pfam" id="PF09936">
    <property type="entry name" value="Methyltrn_RNA_4"/>
    <property type="match status" value="1"/>
</dbReference>
<dbReference type="GO" id="GO:0008168">
    <property type="term" value="F:methyltransferase activity"/>
    <property type="evidence" value="ECO:0007669"/>
    <property type="project" value="UniProtKB-KW"/>
</dbReference>
<dbReference type="AlphaFoldDB" id="A0A932ZUF3"/>
<dbReference type="Gene3D" id="3.40.1280.10">
    <property type="match status" value="1"/>
</dbReference>
<organism evidence="2 3">
    <name type="scientific">Tectimicrobiota bacterium</name>
    <dbReference type="NCBI Taxonomy" id="2528274"/>
    <lineage>
        <taxon>Bacteria</taxon>
        <taxon>Pseudomonadati</taxon>
        <taxon>Nitrospinota/Tectimicrobiota group</taxon>
        <taxon>Candidatus Tectimicrobiota</taxon>
    </lineage>
</organism>
<reference evidence="2" key="1">
    <citation type="submission" date="2020-07" db="EMBL/GenBank/DDBJ databases">
        <title>Huge and variable diversity of episymbiotic CPR bacteria and DPANN archaea in groundwater ecosystems.</title>
        <authorList>
            <person name="He C.Y."/>
            <person name="Keren R."/>
            <person name="Whittaker M."/>
            <person name="Farag I.F."/>
            <person name="Doudna J."/>
            <person name="Cate J.H.D."/>
            <person name="Banfield J.F."/>
        </authorList>
    </citation>
    <scope>NUCLEOTIDE SEQUENCE</scope>
    <source>
        <strain evidence="2">NC_groundwater_1370_Ag_S-0.2um_69_93</strain>
    </source>
</reference>
<proteinExistence type="predicted"/>
<dbReference type="InterPro" id="IPR019230">
    <property type="entry name" value="RNA_MeTrfase_C_dom"/>
</dbReference>
<name>A0A932ZUF3_UNCTE</name>
<comment type="caution">
    <text evidence="2">The sequence shown here is derived from an EMBL/GenBank/DDBJ whole genome shotgun (WGS) entry which is preliminary data.</text>
</comment>
<evidence type="ECO:0000259" key="1">
    <source>
        <dbReference type="Pfam" id="PF09936"/>
    </source>
</evidence>
<gene>
    <name evidence="2" type="ORF">HY618_05935</name>
</gene>
<feature type="domain" description="tRNA (guanine-N(1)-)-methyltransferase C-terminal" evidence="1">
    <location>
        <begin position="4"/>
        <end position="36"/>
    </location>
</feature>
<feature type="non-terminal residue" evidence="2">
    <location>
        <position position="37"/>
    </location>
</feature>
<accession>A0A932ZUF3</accession>
<evidence type="ECO:0000313" key="3">
    <source>
        <dbReference type="Proteomes" id="UP000752292"/>
    </source>
</evidence>